<dbReference type="STRING" id="870242.cpu_25120"/>
<dbReference type="Pfam" id="PF19732">
    <property type="entry name" value="SpoIIE_N"/>
    <property type="match status" value="1"/>
</dbReference>
<proteinExistence type="predicted"/>
<dbReference type="Pfam" id="PF07228">
    <property type="entry name" value="SpoIIE"/>
    <property type="match status" value="1"/>
</dbReference>
<evidence type="ECO:0000259" key="3">
    <source>
        <dbReference type="SMART" id="SM00331"/>
    </source>
</evidence>
<feature type="transmembrane region" description="Helical" evidence="2">
    <location>
        <begin position="187"/>
        <end position="206"/>
    </location>
</feature>
<dbReference type="Gene3D" id="3.60.40.10">
    <property type="entry name" value="PPM-type phosphatase domain"/>
    <property type="match status" value="1"/>
</dbReference>
<dbReference type="NCBIfam" id="TIGR02865">
    <property type="entry name" value="spore_II_E"/>
    <property type="match status" value="1"/>
</dbReference>
<gene>
    <name evidence="4" type="ORF">cpu_25120</name>
</gene>
<reference evidence="5" key="1">
    <citation type="submission" date="2016-12" db="EMBL/GenBank/DDBJ databases">
        <title>Draft Genome Sequences od Carboxydothermus pertinax and islandicus, Hydrogenogenic Carboxydotrophic Bacteria.</title>
        <authorList>
            <person name="Fukuyama Y."/>
            <person name="Ohmae K."/>
            <person name="Yoneda Y."/>
            <person name="Yoshida T."/>
            <person name="Sako Y."/>
        </authorList>
    </citation>
    <scope>NUCLEOTIDE SEQUENCE [LARGE SCALE GENOMIC DNA]</scope>
    <source>
        <strain evidence="5">Ug1</strain>
    </source>
</reference>
<keyword evidence="2" id="KW-0472">Membrane</keyword>
<evidence type="ECO:0000256" key="2">
    <source>
        <dbReference type="SAM" id="Phobius"/>
    </source>
</evidence>
<accession>A0A1L8CYJ5</accession>
<dbReference type="InterPro" id="IPR014221">
    <property type="entry name" value="SpoII_E"/>
</dbReference>
<name>A0A1L8CYJ5_9THEO</name>
<feature type="transmembrane region" description="Helical" evidence="2">
    <location>
        <begin position="121"/>
        <end position="139"/>
    </location>
</feature>
<dbReference type="InterPro" id="IPR001932">
    <property type="entry name" value="PPM-type_phosphatase-like_dom"/>
</dbReference>
<dbReference type="GO" id="GO:0004722">
    <property type="term" value="F:protein serine/threonine phosphatase activity"/>
    <property type="evidence" value="ECO:0007669"/>
    <property type="project" value="InterPro"/>
</dbReference>
<organism evidence="4 5">
    <name type="scientific">Carboxydothermus pertinax</name>
    <dbReference type="NCBI Taxonomy" id="870242"/>
    <lineage>
        <taxon>Bacteria</taxon>
        <taxon>Bacillati</taxon>
        <taxon>Bacillota</taxon>
        <taxon>Clostridia</taxon>
        <taxon>Thermoanaerobacterales</taxon>
        <taxon>Thermoanaerobacteraceae</taxon>
        <taxon>Carboxydothermus</taxon>
    </lineage>
</organism>
<keyword evidence="2" id="KW-1133">Transmembrane helix</keyword>
<dbReference type="Proteomes" id="UP000187485">
    <property type="component" value="Unassembled WGS sequence"/>
</dbReference>
<feature type="transmembrane region" description="Helical" evidence="2">
    <location>
        <begin position="273"/>
        <end position="290"/>
    </location>
</feature>
<evidence type="ECO:0000256" key="1">
    <source>
        <dbReference type="ARBA" id="ARBA00022801"/>
    </source>
</evidence>
<dbReference type="InterPro" id="IPR052016">
    <property type="entry name" value="Bact_Sigma-Reg"/>
</dbReference>
<dbReference type="InterPro" id="IPR036457">
    <property type="entry name" value="PPM-type-like_dom_sf"/>
</dbReference>
<dbReference type="SUPFAM" id="SSF81606">
    <property type="entry name" value="PP2C-like"/>
    <property type="match status" value="1"/>
</dbReference>
<keyword evidence="1" id="KW-0378">Hydrolase</keyword>
<feature type="transmembrane region" description="Helical" evidence="2">
    <location>
        <begin position="36"/>
        <end position="55"/>
    </location>
</feature>
<feature type="transmembrane region" description="Helical" evidence="2">
    <location>
        <begin position="218"/>
        <end position="243"/>
    </location>
</feature>
<feature type="transmembrane region" description="Helical" evidence="2">
    <location>
        <begin position="94"/>
        <end position="115"/>
    </location>
</feature>
<comment type="caution">
    <text evidence="4">The sequence shown here is derived from an EMBL/GenBank/DDBJ whole genome shotgun (WGS) entry which is preliminary data.</text>
</comment>
<dbReference type="PANTHER" id="PTHR43156:SF2">
    <property type="entry name" value="STAGE II SPORULATION PROTEIN E"/>
    <property type="match status" value="1"/>
</dbReference>
<dbReference type="AlphaFoldDB" id="A0A1L8CYJ5"/>
<dbReference type="InterPro" id="IPR045768">
    <property type="entry name" value="SpoIIE_N"/>
</dbReference>
<keyword evidence="5" id="KW-1185">Reference proteome</keyword>
<protein>
    <submittedName>
        <fullName evidence="4">Stage II sporulation protein E</fullName>
    </submittedName>
</protein>
<feature type="domain" description="PPM-type phosphatase" evidence="3">
    <location>
        <begin position="584"/>
        <end position="792"/>
    </location>
</feature>
<dbReference type="PANTHER" id="PTHR43156">
    <property type="entry name" value="STAGE II SPORULATION PROTEIN E-RELATED"/>
    <property type="match status" value="1"/>
</dbReference>
<dbReference type="RefSeq" id="WP_075860400.1">
    <property type="nucleotide sequence ID" value="NZ_BDJK01000066.1"/>
</dbReference>
<keyword evidence="2" id="KW-0812">Transmembrane</keyword>
<evidence type="ECO:0000313" key="4">
    <source>
        <dbReference type="EMBL" id="GAV24002.1"/>
    </source>
</evidence>
<feature type="transmembrane region" description="Helical" evidence="2">
    <location>
        <begin position="61"/>
        <end position="82"/>
    </location>
</feature>
<dbReference type="EMBL" id="BDJK01000066">
    <property type="protein sequence ID" value="GAV24002.1"/>
    <property type="molecule type" value="Genomic_DNA"/>
</dbReference>
<sequence length="809" mass="90257">METKIYPFKRKKINIKFHDIKKPGPKLKVNISLRDLVVMLLAFSLGRASLVGDLYPFGPAFLGAAVAYLGIGESLLVSMFVFLGQLMVLSEGLFMFKFSQYVVLFTLGGFLLKNLNFKKKALVLPLLVFLVIAFFGVYFDKSFSGTPLDFVKIGLEASFAGVLSVIFFWAFPVLKGGPGRIGAGEEFLPVLFVIGTALIGFPKLFLGPLEVKGTLIRFLVLLTAFIGGPGLGAAGGAVLGVILCFGNGQALADIGVYTFAGLLAGIFREFKRIGAVVGFLMADVALAFYLQNLSTIKAFTYQSVVAAGIFLLLPGKYLEGLKEALDGFTRKFRLFLDQPREVAKERMTECRELFLDLGNSFLELATTLAPEVIPEFRIEEVVERFPKKTCSTCTFTRLCWEREFFGTYHALLEMLTILENKGQINKSDVPGFFYKRCLRINELLNELICVYLMEKEKSRWQKKLFEEEQLTKHQLKGVGEIFLELNRALDLDFLYDQKNSVKIFRRLCEENLPVVTVLAKPSGGRGLMVEIKTLKCPGNKPCQNKIPQILGEETGGEFILLQKRCGQRDGGECNLNYLPREELEGRIGIGMAVKTGEAVSGDSYRVVRYSPGKLILMLSDGMGSGELARRESSACLIMVERLLSFGLSPLKALEAVDALIRLKNRQERYLTLDLALVDLISRQVTFYKRGAVTSFLKRGAAVEKIAGENLPLGSGIDLKLKERYQLLFPGDLLVLMSDGLLDALGGEERVIKILLEEEDFSPELLAEYLLAHAKLRHQNVVFDDQTVIVARFFEKTRSEQVVHQISQYR</sequence>
<feature type="transmembrane region" description="Helical" evidence="2">
    <location>
        <begin position="249"/>
        <end position="266"/>
    </location>
</feature>
<dbReference type="OrthoDB" id="9763774at2"/>
<evidence type="ECO:0000313" key="5">
    <source>
        <dbReference type="Proteomes" id="UP000187485"/>
    </source>
</evidence>
<feature type="transmembrane region" description="Helical" evidence="2">
    <location>
        <begin position="151"/>
        <end position="171"/>
    </location>
</feature>
<dbReference type="SMART" id="SM00331">
    <property type="entry name" value="PP2C_SIG"/>
    <property type="match status" value="1"/>
</dbReference>